<dbReference type="InterPro" id="IPR000232">
    <property type="entry name" value="HSF_DNA-bd"/>
</dbReference>
<evidence type="ECO:0000256" key="1">
    <source>
        <dbReference type="ARBA" id="ARBA00004123"/>
    </source>
</evidence>
<gene>
    <name evidence="10" type="ORF">DFH07DRAFT_833018</name>
</gene>
<keyword evidence="3 10" id="KW-0238">DNA-binding</keyword>
<dbReference type="PRINTS" id="PR00056">
    <property type="entry name" value="HSFDOMAIN"/>
</dbReference>
<feature type="compositionally biased region" description="Basic and acidic residues" evidence="8">
    <location>
        <begin position="280"/>
        <end position="306"/>
    </location>
</feature>
<evidence type="ECO:0000313" key="11">
    <source>
        <dbReference type="Proteomes" id="UP001215280"/>
    </source>
</evidence>
<feature type="region of interest" description="Disordered" evidence="8">
    <location>
        <begin position="276"/>
        <end position="306"/>
    </location>
</feature>
<dbReference type="FunFam" id="1.10.10.10:FF:000027">
    <property type="entry name" value="Heat shock transcription factor 1"/>
    <property type="match status" value="1"/>
</dbReference>
<accession>A0AAD7IN42</accession>
<evidence type="ECO:0000256" key="6">
    <source>
        <dbReference type="ARBA" id="ARBA00062171"/>
    </source>
</evidence>
<dbReference type="AlphaFoldDB" id="A0AAD7IN42"/>
<dbReference type="SUPFAM" id="SSF46785">
    <property type="entry name" value="Winged helix' DNA-binding domain"/>
    <property type="match status" value="1"/>
</dbReference>
<evidence type="ECO:0000256" key="4">
    <source>
        <dbReference type="ARBA" id="ARBA00023163"/>
    </source>
</evidence>
<dbReference type="PANTHER" id="PTHR10015:SF361">
    <property type="entry name" value="TRANSCRIPTION FACTOR SKN7"/>
    <property type="match status" value="1"/>
</dbReference>
<dbReference type="GO" id="GO:0043565">
    <property type="term" value="F:sequence-specific DNA binding"/>
    <property type="evidence" value="ECO:0007669"/>
    <property type="project" value="InterPro"/>
</dbReference>
<reference evidence="10" key="1">
    <citation type="submission" date="2023-03" db="EMBL/GenBank/DDBJ databases">
        <title>Massive genome expansion in bonnet fungi (Mycena s.s.) driven by repeated elements and novel gene families across ecological guilds.</title>
        <authorList>
            <consortium name="Lawrence Berkeley National Laboratory"/>
            <person name="Harder C.B."/>
            <person name="Miyauchi S."/>
            <person name="Viragh M."/>
            <person name="Kuo A."/>
            <person name="Thoen E."/>
            <person name="Andreopoulos B."/>
            <person name="Lu D."/>
            <person name="Skrede I."/>
            <person name="Drula E."/>
            <person name="Henrissat B."/>
            <person name="Morin E."/>
            <person name="Kohler A."/>
            <person name="Barry K."/>
            <person name="LaButti K."/>
            <person name="Morin E."/>
            <person name="Salamov A."/>
            <person name="Lipzen A."/>
            <person name="Mereny Z."/>
            <person name="Hegedus B."/>
            <person name="Baldrian P."/>
            <person name="Stursova M."/>
            <person name="Weitz H."/>
            <person name="Taylor A."/>
            <person name="Grigoriev I.V."/>
            <person name="Nagy L.G."/>
            <person name="Martin F."/>
            <person name="Kauserud H."/>
        </authorList>
    </citation>
    <scope>NUCLEOTIDE SEQUENCE</scope>
    <source>
        <strain evidence="10">CBHHK188m</strain>
    </source>
</reference>
<dbReference type="PANTHER" id="PTHR10015">
    <property type="entry name" value="HEAT SHOCK TRANSCRIPTION FACTOR"/>
    <property type="match status" value="1"/>
</dbReference>
<name>A0AAD7IN42_9AGAR</name>
<dbReference type="SMART" id="SM00415">
    <property type="entry name" value="HSF"/>
    <property type="match status" value="1"/>
</dbReference>
<dbReference type="GO" id="GO:0005634">
    <property type="term" value="C:nucleus"/>
    <property type="evidence" value="ECO:0007669"/>
    <property type="project" value="UniProtKB-SubCell"/>
</dbReference>
<evidence type="ECO:0000256" key="5">
    <source>
        <dbReference type="ARBA" id="ARBA00023242"/>
    </source>
</evidence>
<comment type="subunit">
    <text evidence="6">Homotrimer. Homotrimerization increases the affinity of HSF1 to DNA. Interacts with transcriptional coregulator SSA1 on chromatin.</text>
</comment>
<dbReference type="Gene3D" id="1.10.10.10">
    <property type="entry name" value="Winged helix-like DNA-binding domain superfamily/Winged helix DNA-binding domain"/>
    <property type="match status" value="1"/>
</dbReference>
<keyword evidence="5" id="KW-0539">Nucleus</keyword>
<evidence type="ECO:0000313" key="10">
    <source>
        <dbReference type="EMBL" id="KAJ7745883.1"/>
    </source>
</evidence>
<sequence>MSPQLSIPAYRAQSSPCTSDSTVHDEITSSTTDFVRKLYKMLENPNYRNAVSWGLQGDCFVVEDANEFAKSILPRVFKHSNFSSFVRQLNKYDFHKVKTDDVEEIGEQSCTFQHPNFHAGRPSALENIKRKPRKSIPTSPSITVAPSQVAAQNVKIDLLQAHITSIEARLVSLGAVHEDALSYIRKLDAASYIRKRGFSHQNPIERPMSLDATPPEGWYTGGEFTDWPFPGNAYSGESETDVSEAGDGGIHVLADVGFMDELEYNSLFPDIITGESFDSGVKRPRDPEEEALDGHNRKQRRLEVVE</sequence>
<comment type="similarity">
    <text evidence="7">Belongs to the HSF family.</text>
</comment>
<keyword evidence="4" id="KW-0804">Transcription</keyword>
<dbReference type="InterPro" id="IPR036388">
    <property type="entry name" value="WH-like_DNA-bd_sf"/>
</dbReference>
<evidence type="ECO:0000256" key="7">
    <source>
        <dbReference type="RuleBase" id="RU004020"/>
    </source>
</evidence>
<keyword evidence="2" id="KW-0805">Transcription regulation</keyword>
<dbReference type="EMBL" id="JARJLG010000100">
    <property type="protein sequence ID" value="KAJ7745883.1"/>
    <property type="molecule type" value="Genomic_DNA"/>
</dbReference>
<feature type="region of interest" description="Disordered" evidence="8">
    <location>
        <begin position="1"/>
        <end position="23"/>
    </location>
</feature>
<feature type="domain" description="HSF-type DNA-binding" evidence="9">
    <location>
        <begin position="73"/>
        <end position="97"/>
    </location>
</feature>
<organism evidence="10 11">
    <name type="scientific">Mycena maculata</name>
    <dbReference type="NCBI Taxonomy" id="230809"/>
    <lineage>
        <taxon>Eukaryota</taxon>
        <taxon>Fungi</taxon>
        <taxon>Dikarya</taxon>
        <taxon>Basidiomycota</taxon>
        <taxon>Agaricomycotina</taxon>
        <taxon>Agaricomycetes</taxon>
        <taxon>Agaricomycetidae</taxon>
        <taxon>Agaricales</taxon>
        <taxon>Marasmiineae</taxon>
        <taxon>Mycenaceae</taxon>
        <taxon>Mycena</taxon>
    </lineage>
</organism>
<keyword evidence="11" id="KW-1185">Reference proteome</keyword>
<evidence type="ECO:0000256" key="8">
    <source>
        <dbReference type="SAM" id="MobiDB-lite"/>
    </source>
</evidence>
<comment type="subcellular location">
    <subcellularLocation>
        <location evidence="1">Nucleus</location>
    </subcellularLocation>
</comment>
<evidence type="ECO:0000256" key="2">
    <source>
        <dbReference type="ARBA" id="ARBA00023015"/>
    </source>
</evidence>
<dbReference type="GO" id="GO:0003700">
    <property type="term" value="F:DNA-binding transcription factor activity"/>
    <property type="evidence" value="ECO:0007669"/>
    <property type="project" value="InterPro"/>
</dbReference>
<dbReference type="PROSITE" id="PS00434">
    <property type="entry name" value="HSF_DOMAIN"/>
    <property type="match status" value="1"/>
</dbReference>
<protein>
    <submittedName>
        <fullName evidence="10">HSF-type DNA-binding-domain-containing protein</fullName>
    </submittedName>
</protein>
<evidence type="ECO:0000256" key="3">
    <source>
        <dbReference type="ARBA" id="ARBA00023125"/>
    </source>
</evidence>
<evidence type="ECO:0000259" key="9">
    <source>
        <dbReference type="PROSITE" id="PS00434"/>
    </source>
</evidence>
<dbReference type="Pfam" id="PF00447">
    <property type="entry name" value="HSF_DNA-bind"/>
    <property type="match status" value="1"/>
</dbReference>
<comment type="caution">
    <text evidence="10">The sequence shown here is derived from an EMBL/GenBank/DDBJ whole genome shotgun (WGS) entry which is preliminary data.</text>
</comment>
<dbReference type="InterPro" id="IPR036390">
    <property type="entry name" value="WH_DNA-bd_sf"/>
</dbReference>
<dbReference type="Proteomes" id="UP001215280">
    <property type="component" value="Unassembled WGS sequence"/>
</dbReference>
<feature type="compositionally biased region" description="Polar residues" evidence="8">
    <location>
        <begin position="12"/>
        <end position="21"/>
    </location>
</feature>
<proteinExistence type="inferred from homology"/>